<dbReference type="Pfam" id="PF00096">
    <property type="entry name" value="zf-C2H2"/>
    <property type="match status" value="1"/>
</dbReference>
<dbReference type="GO" id="GO:0005634">
    <property type="term" value="C:nucleus"/>
    <property type="evidence" value="ECO:0007669"/>
    <property type="project" value="TreeGrafter"/>
</dbReference>
<evidence type="ECO:0000256" key="1">
    <source>
        <dbReference type="ARBA" id="ARBA00022723"/>
    </source>
</evidence>
<dbReference type="Gene3D" id="3.30.160.60">
    <property type="entry name" value="Classic Zinc Finger"/>
    <property type="match status" value="1"/>
</dbReference>
<evidence type="ECO:0000256" key="4">
    <source>
        <dbReference type="ARBA" id="ARBA00022833"/>
    </source>
</evidence>
<feature type="compositionally biased region" description="Basic residues" evidence="6">
    <location>
        <begin position="158"/>
        <end position="185"/>
    </location>
</feature>
<dbReference type="OrthoDB" id="8117402at2759"/>
<dbReference type="GO" id="GO:0008270">
    <property type="term" value="F:zinc ion binding"/>
    <property type="evidence" value="ECO:0007669"/>
    <property type="project" value="UniProtKB-KW"/>
</dbReference>
<evidence type="ECO:0000256" key="3">
    <source>
        <dbReference type="ARBA" id="ARBA00022771"/>
    </source>
</evidence>
<keyword evidence="9" id="KW-1185">Reference proteome</keyword>
<keyword evidence="3 5" id="KW-0863">Zinc-finger</keyword>
<evidence type="ECO:0000259" key="7">
    <source>
        <dbReference type="PROSITE" id="PS50157"/>
    </source>
</evidence>
<proteinExistence type="predicted"/>
<keyword evidence="2" id="KW-0677">Repeat</keyword>
<dbReference type="GO" id="GO:0000981">
    <property type="term" value="F:DNA-binding transcription factor activity, RNA polymerase II-specific"/>
    <property type="evidence" value="ECO:0007669"/>
    <property type="project" value="TreeGrafter"/>
</dbReference>
<evidence type="ECO:0000256" key="5">
    <source>
        <dbReference type="PROSITE-ProRule" id="PRU00042"/>
    </source>
</evidence>
<comment type="caution">
    <text evidence="8">The sequence shown here is derived from an EMBL/GenBank/DDBJ whole genome shotgun (WGS) entry which is preliminary data.</text>
</comment>
<sequence>MTSSTVNENMNSNYFNQDFCLNDSLVGSQQLNNAQSFTIPAAVQVQTEEEYPFFSTPVPTVPASPSSSISSFIKYEQDFTFMTSSPSPDSMMIHHQHQHYEQQQQYNPTTTTTTTTTERRTSTRRRTPKIHQCPHCPHTSNRANNMKEHILTHDPNRPKKFPCPKCGKRFARKHDMRRHSKSPHH</sequence>
<evidence type="ECO:0000256" key="6">
    <source>
        <dbReference type="SAM" id="MobiDB-lite"/>
    </source>
</evidence>
<accession>A0A8H7VM55</accession>
<evidence type="ECO:0000256" key="2">
    <source>
        <dbReference type="ARBA" id="ARBA00022737"/>
    </source>
</evidence>
<dbReference type="PANTHER" id="PTHR24408:SF58">
    <property type="entry name" value="TRANSCRIPTION FACTOR (TFIIIA), PUTATIVE (AFU_ORTHOLOGUE AFUA_1G05150)-RELATED"/>
    <property type="match status" value="1"/>
</dbReference>
<feature type="domain" description="C2H2-type" evidence="7">
    <location>
        <begin position="161"/>
        <end position="185"/>
    </location>
</feature>
<dbReference type="SUPFAM" id="SSF57667">
    <property type="entry name" value="beta-beta-alpha zinc fingers"/>
    <property type="match status" value="1"/>
</dbReference>
<keyword evidence="1" id="KW-0479">Metal-binding</keyword>
<dbReference type="SMART" id="SM00355">
    <property type="entry name" value="ZnF_C2H2"/>
    <property type="match status" value="2"/>
</dbReference>
<organism evidence="8 9">
    <name type="scientific">Circinella minor</name>
    <dbReference type="NCBI Taxonomy" id="1195481"/>
    <lineage>
        <taxon>Eukaryota</taxon>
        <taxon>Fungi</taxon>
        <taxon>Fungi incertae sedis</taxon>
        <taxon>Mucoromycota</taxon>
        <taxon>Mucoromycotina</taxon>
        <taxon>Mucoromycetes</taxon>
        <taxon>Mucorales</taxon>
        <taxon>Lichtheimiaceae</taxon>
        <taxon>Circinella</taxon>
    </lineage>
</organism>
<dbReference type="Proteomes" id="UP000646827">
    <property type="component" value="Unassembled WGS sequence"/>
</dbReference>
<dbReference type="InterPro" id="IPR013087">
    <property type="entry name" value="Znf_C2H2_type"/>
</dbReference>
<dbReference type="EMBL" id="JAEPRB010000106">
    <property type="protein sequence ID" value="KAG2221528.1"/>
    <property type="molecule type" value="Genomic_DNA"/>
</dbReference>
<keyword evidence="4" id="KW-0862">Zinc</keyword>
<feature type="compositionally biased region" description="Basic and acidic residues" evidence="6">
    <location>
        <begin position="145"/>
        <end position="157"/>
    </location>
</feature>
<dbReference type="PANTHER" id="PTHR24408">
    <property type="entry name" value="ZINC FINGER PROTEIN"/>
    <property type="match status" value="1"/>
</dbReference>
<protein>
    <recommendedName>
        <fullName evidence="7">C2H2-type domain-containing protein</fullName>
    </recommendedName>
</protein>
<evidence type="ECO:0000313" key="9">
    <source>
        <dbReference type="Proteomes" id="UP000646827"/>
    </source>
</evidence>
<evidence type="ECO:0000313" key="8">
    <source>
        <dbReference type="EMBL" id="KAG2221528.1"/>
    </source>
</evidence>
<gene>
    <name evidence="8" type="ORF">INT45_004522</name>
</gene>
<dbReference type="PROSITE" id="PS50157">
    <property type="entry name" value="ZINC_FINGER_C2H2_2"/>
    <property type="match status" value="2"/>
</dbReference>
<reference evidence="8 9" key="1">
    <citation type="submission" date="2020-12" db="EMBL/GenBank/DDBJ databases">
        <title>Metabolic potential, ecology and presence of endohyphal bacteria is reflected in genomic diversity of Mucoromycotina.</title>
        <authorList>
            <person name="Muszewska A."/>
            <person name="Okrasinska A."/>
            <person name="Steczkiewicz K."/>
            <person name="Drgas O."/>
            <person name="Orlowska M."/>
            <person name="Perlinska-Lenart U."/>
            <person name="Aleksandrzak-Piekarczyk T."/>
            <person name="Szatraj K."/>
            <person name="Zielenkiewicz U."/>
            <person name="Pilsyk S."/>
            <person name="Malc E."/>
            <person name="Mieczkowski P."/>
            <person name="Kruszewska J.S."/>
            <person name="Biernat P."/>
            <person name="Pawlowska J."/>
        </authorList>
    </citation>
    <scope>NUCLEOTIDE SEQUENCE [LARGE SCALE GENOMIC DNA]</scope>
    <source>
        <strain evidence="8 9">CBS 142.35</strain>
    </source>
</reference>
<feature type="domain" description="C2H2-type" evidence="7">
    <location>
        <begin position="131"/>
        <end position="158"/>
    </location>
</feature>
<dbReference type="AlphaFoldDB" id="A0A8H7VM55"/>
<feature type="compositionally biased region" description="Low complexity" evidence="6">
    <location>
        <begin position="101"/>
        <end position="116"/>
    </location>
</feature>
<dbReference type="PROSITE" id="PS00028">
    <property type="entry name" value="ZINC_FINGER_C2H2_1"/>
    <property type="match status" value="1"/>
</dbReference>
<dbReference type="GO" id="GO:0043565">
    <property type="term" value="F:sequence-specific DNA binding"/>
    <property type="evidence" value="ECO:0007669"/>
    <property type="project" value="TreeGrafter"/>
</dbReference>
<dbReference type="InterPro" id="IPR036236">
    <property type="entry name" value="Znf_C2H2_sf"/>
</dbReference>
<name>A0A8H7VM55_9FUNG</name>
<feature type="region of interest" description="Disordered" evidence="6">
    <location>
        <begin position="100"/>
        <end position="185"/>
    </location>
</feature>